<feature type="compositionally biased region" description="Basic and acidic residues" evidence="1">
    <location>
        <begin position="691"/>
        <end position="713"/>
    </location>
</feature>
<reference evidence="4" key="1">
    <citation type="submission" date="2020-03" db="EMBL/GenBank/DDBJ databases">
        <title>Studies in the Genomics of Life Span.</title>
        <authorList>
            <person name="Glass D."/>
        </authorList>
    </citation>
    <scope>NUCLEOTIDE SEQUENCE</scope>
    <source>
        <strain evidence="4">LTLLF</strain>
        <tissue evidence="4">Muscle</tissue>
    </source>
</reference>
<dbReference type="GO" id="GO:0010569">
    <property type="term" value="P:regulation of double-strand break repair via homologous recombination"/>
    <property type="evidence" value="ECO:0007669"/>
    <property type="project" value="InterPro"/>
</dbReference>
<evidence type="ECO:0000256" key="1">
    <source>
        <dbReference type="SAM" id="MobiDB-lite"/>
    </source>
</evidence>
<feature type="compositionally biased region" description="Polar residues" evidence="1">
    <location>
        <begin position="1"/>
        <end position="10"/>
    </location>
</feature>
<accession>A0A8J6G6S3</accession>
<evidence type="ECO:0000259" key="3">
    <source>
        <dbReference type="Pfam" id="PF15326"/>
    </source>
</evidence>
<comment type="caution">
    <text evidence="4">The sequence shown here is derived from an EMBL/GenBank/DDBJ whole genome shotgun (WGS) entry which is preliminary data.</text>
</comment>
<protein>
    <submittedName>
        <fullName evidence="4">Testis-expressed sequence 15 protein</fullName>
    </submittedName>
</protein>
<dbReference type="EMBL" id="JAATJU010025100">
    <property type="protein sequence ID" value="KAH0504363.1"/>
    <property type="molecule type" value="Genomic_DNA"/>
</dbReference>
<gene>
    <name evidence="4" type="ORF">LTLLF_106260</name>
</gene>
<feature type="region of interest" description="Disordered" evidence="1">
    <location>
        <begin position="603"/>
        <end position="750"/>
    </location>
</feature>
<dbReference type="Pfam" id="PF15326">
    <property type="entry name" value="TEX15"/>
    <property type="match status" value="1"/>
</dbReference>
<evidence type="ECO:0000313" key="4">
    <source>
        <dbReference type="EMBL" id="KAH0504363.1"/>
    </source>
</evidence>
<dbReference type="InterPro" id="IPR026616">
    <property type="entry name" value="TEX15"/>
</dbReference>
<feature type="domain" description="TASOR pseudo-PARP" evidence="2">
    <location>
        <begin position="90"/>
        <end position="221"/>
    </location>
</feature>
<dbReference type="AlphaFoldDB" id="A0A8J6G6S3"/>
<proteinExistence type="predicted"/>
<dbReference type="PANTHER" id="PTHR22380">
    <property type="entry name" value="TESTIS-EXPRESSED PROTEIN 15"/>
    <property type="match status" value="1"/>
</dbReference>
<dbReference type="Proteomes" id="UP000710432">
    <property type="component" value="Unassembled WGS sequence"/>
</dbReference>
<organism evidence="4 5">
    <name type="scientific">Microtus ochrogaster</name>
    <name type="common">Prairie vole</name>
    <dbReference type="NCBI Taxonomy" id="79684"/>
    <lineage>
        <taxon>Eukaryota</taxon>
        <taxon>Metazoa</taxon>
        <taxon>Chordata</taxon>
        <taxon>Craniata</taxon>
        <taxon>Vertebrata</taxon>
        <taxon>Euteleostomi</taxon>
        <taxon>Mammalia</taxon>
        <taxon>Eutheria</taxon>
        <taxon>Euarchontoglires</taxon>
        <taxon>Glires</taxon>
        <taxon>Rodentia</taxon>
        <taxon>Myomorpha</taxon>
        <taxon>Muroidea</taxon>
        <taxon>Cricetidae</taxon>
        <taxon>Arvicolinae</taxon>
        <taxon>Microtus</taxon>
    </lineage>
</organism>
<name>A0A8J6G6S3_MICOH</name>
<dbReference type="GO" id="GO:0007140">
    <property type="term" value="P:male meiotic nuclear division"/>
    <property type="evidence" value="ECO:0007669"/>
    <property type="project" value="InterPro"/>
</dbReference>
<dbReference type="SUPFAM" id="SSF56399">
    <property type="entry name" value="ADP-ribosylation"/>
    <property type="match status" value="1"/>
</dbReference>
<evidence type="ECO:0000313" key="5">
    <source>
        <dbReference type="Proteomes" id="UP000710432"/>
    </source>
</evidence>
<dbReference type="GO" id="GO:0007130">
    <property type="term" value="P:synaptonemal complex assembly"/>
    <property type="evidence" value="ECO:0007669"/>
    <property type="project" value="TreeGrafter"/>
</dbReference>
<dbReference type="GO" id="GO:0005634">
    <property type="term" value="C:nucleus"/>
    <property type="evidence" value="ECO:0007669"/>
    <property type="project" value="TreeGrafter"/>
</dbReference>
<dbReference type="Gene3D" id="3.90.228.10">
    <property type="match status" value="1"/>
</dbReference>
<feature type="compositionally biased region" description="Polar residues" evidence="1">
    <location>
        <begin position="714"/>
        <end position="735"/>
    </location>
</feature>
<dbReference type="InterPro" id="IPR032765">
    <property type="entry name" value="TEX15_dom"/>
</dbReference>
<sequence>MNPDSESSWPTDGEASSGKKFTIPKIRRTTEKVYLSSCYTSSREYGFIHGTLKQCRLDTSCDLQLTWQFGDTKLVCNEYLEKQFSAKRSEMRENGRHGRELEEHFCFLALPQSDVVEIYQNGLSTRASTLKTLGNPLLGIYMFRHVDVALNYAHSQSTTIENIVIFKVLFGKVKKIQPSFNKNKVSLDPFPNFDCHISRSMPSLKDTIELQAYNSLIKSEEISIKICLYGLEHIYFDAAKSLVWKEKSHSFPRRHSEMNRELEEINECAFSEWKKIYDDLSNDLNNESAQTIGLEESDMIASRQSALVSVPNCKLNTTWLSYPDICCISEILDQAKSADLEKLQDLTLRCTVHLEILKKYFQMLQEDNIDNIFITEENVLDMLNHNHGAVILKPEAIEIYIETVMLSETIHFLKNSIAKKLHNQRFRGMLWFDWSLLPELVDCQEEMASFSLDNNQPDCLWKVIENAISQLKEELGVVCDYSEAVNCSYALCLFSRELKELSGIKRLLNTSEYSVSTYIDMVPHTASVNYGNTVIELEHNYNQLFILLKNIMSVPQKDFGKMVHIIKVLKTIEHMKMINAKDTKLSTRLLFFQMLRNRRNTLQLNKKERVATPIREPEENSSEPGVSVQTPAAAEYTVRNISSSSKKRPVTADRHEISQGKGNTGAVSNHKKQKVTMKDISRPKTVSENPRTTESHPKDDSLKRDSASPETVKRQSSTPGLLSPSENVQDSCTPKSESKVELTDSSSDVSEYLTEQHENLNGITKRNVNFSAAETNDKEDRLLVTCDQNDIDATFSPDSTPAQKLHENPTDHTQICPSDIGAGNDSPLVPNESLHTSHPMRAIHSHLEMSDTVFEHEDSEILDLSIKDCTCTSSPEPVCIQEKIPVLQVYETQPIKTESPEKCIKDAPNPRTTPFGSYENSAIGVSQTAQHTEKDGKSPEVLTQKVGTSWSAPPQSTCTAVYNSPEYAFGTSYPYYAWRFYQYSSSNGTAVTHTYQEMTTYETAPPPMMTAVASAVQNTHLNHSYSEHFGYFAMQPQANACVPGNGYSPSPMPVSYNYQQPVYSQFTSHQLVPQAAHPYPPNPGVLPQVPWTYGELKDSMLASFLLLALRLCKGIHK</sequence>
<feature type="region of interest" description="Disordered" evidence="1">
    <location>
        <begin position="1"/>
        <end position="21"/>
    </location>
</feature>
<dbReference type="PANTHER" id="PTHR22380:SF1">
    <property type="entry name" value="TESTIS-EXPRESSED PROTEIN 15"/>
    <property type="match status" value="1"/>
</dbReference>
<dbReference type="Pfam" id="PF12509">
    <property type="entry name" value="DUF3715"/>
    <property type="match status" value="1"/>
</dbReference>
<feature type="domain" description="Testis expressed sequence 15" evidence="3">
    <location>
        <begin position="325"/>
        <end position="441"/>
    </location>
</feature>
<feature type="compositionally biased region" description="Basic and acidic residues" evidence="1">
    <location>
        <begin position="605"/>
        <end position="618"/>
    </location>
</feature>
<dbReference type="InterPro" id="IPR022188">
    <property type="entry name" value="TASOR_DUF3715"/>
</dbReference>
<evidence type="ECO:0000259" key="2">
    <source>
        <dbReference type="Pfam" id="PF12509"/>
    </source>
</evidence>